<dbReference type="GO" id="GO:0005975">
    <property type="term" value="P:carbohydrate metabolic process"/>
    <property type="evidence" value="ECO:0007669"/>
    <property type="project" value="InterPro"/>
</dbReference>
<sequence length="241" mass="26728">MKYRHTAYRRKIWGVLVVSVVVFAFCVRPSDAGESGHPAPDAIGFTFDDGPHPRWTPVVLDVLDAYGVKATFFVVGWRVDKYPEIAREIVERGHSIQIHGYSHNPFTEMSDARIEASILNAQAAIYRATGVLATCVRPPYGARSARVERVINEAGFAMVMWSFNSLDVNLQSSSGILRQTVRATPGRNILAHDTWGSIWQTALPKVLEEFQSRGYGFDTVCENYGPFLSTPKTHGPGISIT</sequence>
<dbReference type="Proteomes" id="UP000177801">
    <property type="component" value="Unassembled WGS sequence"/>
</dbReference>
<dbReference type="InterPro" id="IPR002509">
    <property type="entry name" value="NODB_dom"/>
</dbReference>
<dbReference type="AlphaFoldDB" id="A0A1G1ZDN7"/>
<dbReference type="EMBL" id="MHJD01000005">
    <property type="protein sequence ID" value="OGY62674.1"/>
    <property type="molecule type" value="Genomic_DNA"/>
</dbReference>
<evidence type="ECO:0000313" key="2">
    <source>
        <dbReference type="EMBL" id="OGY62674.1"/>
    </source>
</evidence>
<dbReference type="GO" id="GO:0016810">
    <property type="term" value="F:hydrolase activity, acting on carbon-nitrogen (but not peptide) bonds"/>
    <property type="evidence" value="ECO:0007669"/>
    <property type="project" value="InterPro"/>
</dbReference>
<dbReference type="InterPro" id="IPR011330">
    <property type="entry name" value="Glyco_hydro/deAcase_b/a-brl"/>
</dbReference>
<comment type="caution">
    <text evidence="2">The sequence shown here is derived from an EMBL/GenBank/DDBJ whole genome shotgun (WGS) entry which is preliminary data.</text>
</comment>
<dbReference type="PANTHER" id="PTHR10587">
    <property type="entry name" value="GLYCOSYL TRANSFERASE-RELATED"/>
    <property type="match status" value="1"/>
</dbReference>
<dbReference type="InterPro" id="IPR050248">
    <property type="entry name" value="Polysacc_deacetylase_ArnD"/>
</dbReference>
<gene>
    <name evidence="2" type="ORF">A3G58_00705</name>
</gene>
<dbReference type="PROSITE" id="PS51677">
    <property type="entry name" value="NODB"/>
    <property type="match status" value="1"/>
</dbReference>
<evidence type="ECO:0000313" key="3">
    <source>
        <dbReference type="Proteomes" id="UP000177801"/>
    </source>
</evidence>
<organism evidence="2 3">
    <name type="scientific">Candidatus Colwellbacteria bacterium RIFCSPLOWO2_12_FULL_46_17</name>
    <dbReference type="NCBI Taxonomy" id="1797695"/>
    <lineage>
        <taxon>Bacteria</taxon>
        <taxon>Candidatus Colwelliibacteriota</taxon>
    </lineage>
</organism>
<evidence type="ECO:0000259" key="1">
    <source>
        <dbReference type="PROSITE" id="PS51677"/>
    </source>
</evidence>
<name>A0A1G1ZDN7_9BACT</name>
<dbReference type="Gene3D" id="3.20.20.370">
    <property type="entry name" value="Glycoside hydrolase/deacetylase"/>
    <property type="match status" value="1"/>
</dbReference>
<dbReference type="Pfam" id="PF01522">
    <property type="entry name" value="Polysacc_deac_1"/>
    <property type="match status" value="1"/>
</dbReference>
<protein>
    <recommendedName>
        <fullName evidence="1">NodB homology domain-containing protein</fullName>
    </recommendedName>
</protein>
<dbReference type="SUPFAM" id="SSF88713">
    <property type="entry name" value="Glycoside hydrolase/deacetylase"/>
    <property type="match status" value="1"/>
</dbReference>
<proteinExistence type="predicted"/>
<dbReference type="CDD" id="cd10917">
    <property type="entry name" value="CE4_NodB_like_6s_7s"/>
    <property type="match status" value="1"/>
</dbReference>
<feature type="domain" description="NodB homology" evidence="1">
    <location>
        <begin position="41"/>
        <end position="218"/>
    </location>
</feature>
<accession>A0A1G1ZDN7</accession>
<reference evidence="2 3" key="1">
    <citation type="journal article" date="2016" name="Nat. Commun.">
        <title>Thousands of microbial genomes shed light on interconnected biogeochemical processes in an aquifer system.</title>
        <authorList>
            <person name="Anantharaman K."/>
            <person name="Brown C.T."/>
            <person name="Hug L.A."/>
            <person name="Sharon I."/>
            <person name="Castelle C.J."/>
            <person name="Probst A.J."/>
            <person name="Thomas B.C."/>
            <person name="Singh A."/>
            <person name="Wilkins M.J."/>
            <person name="Karaoz U."/>
            <person name="Brodie E.L."/>
            <person name="Williams K.H."/>
            <person name="Hubbard S.S."/>
            <person name="Banfield J.F."/>
        </authorList>
    </citation>
    <scope>NUCLEOTIDE SEQUENCE [LARGE SCALE GENOMIC DNA]</scope>
</reference>